<sequence length="87" mass="10432">MIRVVFHPKFRKFAKKLPQPQADRLAVLIETLQEDPFHSSLHTKKLGGELAGLFSFRITRDWRVLFKFIEDQTIQLLRIDHRKDVYR</sequence>
<gene>
    <name evidence="2" type="ORF">A2822_02955</name>
</gene>
<dbReference type="EMBL" id="MHOP01000011">
    <property type="protein sequence ID" value="OGZ65981.1"/>
    <property type="molecule type" value="Genomic_DNA"/>
</dbReference>
<dbReference type="AlphaFoldDB" id="A0A1G2HUT6"/>
<dbReference type="Gene3D" id="3.30.2310.20">
    <property type="entry name" value="RelE-like"/>
    <property type="match status" value="1"/>
</dbReference>
<dbReference type="InterPro" id="IPR007712">
    <property type="entry name" value="RelE/ParE_toxin"/>
</dbReference>
<keyword evidence="1" id="KW-1277">Toxin-antitoxin system</keyword>
<dbReference type="SUPFAM" id="SSF143011">
    <property type="entry name" value="RelE-like"/>
    <property type="match status" value="1"/>
</dbReference>
<comment type="caution">
    <text evidence="2">The sequence shown here is derived from an EMBL/GenBank/DDBJ whole genome shotgun (WGS) entry which is preliminary data.</text>
</comment>
<dbReference type="NCBIfam" id="TIGR02385">
    <property type="entry name" value="RelE_StbE"/>
    <property type="match status" value="1"/>
</dbReference>
<name>A0A1G2HUT6_9BACT</name>
<protein>
    <recommendedName>
        <fullName evidence="4">Toxin YoeB</fullName>
    </recommendedName>
</protein>
<dbReference type="Proteomes" id="UP000178774">
    <property type="component" value="Unassembled WGS sequence"/>
</dbReference>
<evidence type="ECO:0008006" key="4">
    <source>
        <dbReference type="Google" id="ProtNLM"/>
    </source>
</evidence>
<proteinExistence type="predicted"/>
<evidence type="ECO:0000313" key="3">
    <source>
        <dbReference type="Proteomes" id="UP000178774"/>
    </source>
</evidence>
<accession>A0A1G2HUT6</accession>
<reference evidence="2 3" key="1">
    <citation type="journal article" date="2016" name="Nat. Commun.">
        <title>Thousands of microbial genomes shed light on interconnected biogeochemical processes in an aquifer system.</title>
        <authorList>
            <person name="Anantharaman K."/>
            <person name="Brown C.T."/>
            <person name="Hug L.A."/>
            <person name="Sharon I."/>
            <person name="Castelle C.J."/>
            <person name="Probst A.J."/>
            <person name="Thomas B.C."/>
            <person name="Singh A."/>
            <person name="Wilkins M.J."/>
            <person name="Karaoz U."/>
            <person name="Brodie E.L."/>
            <person name="Williams K.H."/>
            <person name="Hubbard S.S."/>
            <person name="Banfield J.F."/>
        </authorList>
    </citation>
    <scope>NUCLEOTIDE SEQUENCE [LARGE SCALE GENOMIC DNA]</scope>
</reference>
<evidence type="ECO:0000256" key="1">
    <source>
        <dbReference type="ARBA" id="ARBA00022649"/>
    </source>
</evidence>
<organism evidence="2 3">
    <name type="scientific">Candidatus Staskawiczbacteria bacterium RIFCSPHIGHO2_01_FULL_41_41</name>
    <dbReference type="NCBI Taxonomy" id="1802203"/>
    <lineage>
        <taxon>Bacteria</taxon>
        <taxon>Candidatus Staskawicziibacteriota</taxon>
    </lineage>
</organism>
<evidence type="ECO:0000313" key="2">
    <source>
        <dbReference type="EMBL" id="OGZ65981.1"/>
    </source>
</evidence>
<dbReference type="InterPro" id="IPR035093">
    <property type="entry name" value="RelE/ParE_toxin_dom_sf"/>
</dbReference>
<dbReference type="Pfam" id="PF05016">
    <property type="entry name" value="ParE_toxin"/>
    <property type="match status" value="1"/>
</dbReference>